<dbReference type="Pfam" id="PF20645">
    <property type="entry name" value="Rrn7_cyclin_C"/>
    <property type="match status" value="1"/>
</dbReference>
<keyword evidence="14" id="KW-1185">Reference proteome</keyword>
<evidence type="ECO:0000256" key="9">
    <source>
        <dbReference type="ARBA" id="ARBA00023242"/>
    </source>
</evidence>
<dbReference type="AlphaFoldDB" id="A0AAN7WNV6"/>
<dbReference type="Proteomes" id="UP001306508">
    <property type="component" value="Unassembled WGS sequence"/>
</dbReference>
<evidence type="ECO:0000259" key="11">
    <source>
        <dbReference type="Pfam" id="PF20644"/>
    </source>
</evidence>
<keyword evidence="4" id="KW-0863">Zinc-finger</keyword>
<keyword evidence="8" id="KW-0804">Transcription</keyword>
<evidence type="ECO:0000256" key="6">
    <source>
        <dbReference type="ARBA" id="ARBA00023015"/>
    </source>
</evidence>
<reference evidence="14" key="1">
    <citation type="submission" date="2023-07" db="EMBL/GenBank/DDBJ databases">
        <title>A draft genome of Kazachstania heterogenica Y-27499.</title>
        <authorList>
            <person name="Donic C."/>
            <person name="Kralova J.S."/>
            <person name="Fidel L."/>
            <person name="Ben-Dor S."/>
            <person name="Jung S."/>
        </authorList>
    </citation>
    <scope>NUCLEOTIDE SEQUENCE [LARGE SCALE GENOMIC DNA]</scope>
    <source>
        <strain evidence="14">Y27499</strain>
    </source>
</reference>
<evidence type="ECO:0000259" key="12">
    <source>
        <dbReference type="Pfam" id="PF20645"/>
    </source>
</evidence>
<evidence type="ECO:0000313" key="14">
    <source>
        <dbReference type="Proteomes" id="UP001306508"/>
    </source>
</evidence>
<dbReference type="InterPro" id="IPR048540">
    <property type="entry name" value="Rrn7_cyclin_N"/>
</dbReference>
<dbReference type="PANTHER" id="PTHR31576">
    <property type="entry name" value="TATA BOX-BINDING PROTEIN-ASSOCIATED FACTOR RNA POLYMERASE I SUBUNIT B"/>
    <property type="match status" value="1"/>
</dbReference>
<dbReference type="PANTHER" id="PTHR31576:SF2">
    <property type="entry name" value="TATA BOX-BINDING PROTEIN-ASSOCIATED FACTOR RNA POLYMERASE I SUBUNIT B"/>
    <property type="match status" value="1"/>
</dbReference>
<evidence type="ECO:0000256" key="5">
    <source>
        <dbReference type="ARBA" id="ARBA00022833"/>
    </source>
</evidence>
<dbReference type="GO" id="GO:0001164">
    <property type="term" value="F:RNA polymerase I core promoter sequence-specific DNA binding"/>
    <property type="evidence" value="ECO:0007669"/>
    <property type="project" value="InterPro"/>
</dbReference>
<keyword evidence="9" id="KW-0539">Nucleus</keyword>
<evidence type="ECO:0000256" key="8">
    <source>
        <dbReference type="ARBA" id="ARBA00023163"/>
    </source>
</evidence>
<comment type="subcellular location">
    <subcellularLocation>
        <location evidence="1">Nucleus</location>
        <location evidence="1">Nucleolus</location>
    </subcellularLocation>
</comment>
<evidence type="ECO:0008006" key="15">
    <source>
        <dbReference type="Google" id="ProtNLM"/>
    </source>
</evidence>
<dbReference type="GO" id="GO:0008270">
    <property type="term" value="F:zinc ion binding"/>
    <property type="evidence" value="ECO:0007669"/>
    <property type="project" value="UniProtKB-KW"/>
</dbReference>
<comment type="similarity">
    <text evidence="2">Belongs to the RRN7/TAF1B family.</text>
</comment>
<gene>
    <name evidence="13" type="ORF">RI543_000828</name>
</gene>
<feature type="domain" description="Rrn7/TAF1B C-terminal cyclin" evidence="12">
    <location>
        <begin position="230"/>
        <end position="392"/>
    </location>
</feature>
<dbReference type="Pfam" id="PF11781">
    <property type="entry name" value="Zn_ribbon_RRN7"/>
    <property type="match status" value="1"/>
</dbReference>
<evidence type="ECO:0000256" key="3">
    <source>
        <dbReference type="ARBA" id="ARBA00022723"/>
    </source>
</evidence>
<dbReference type="Pfam" id="PF20644">
    <property type="entry name" value="Rrn7_cyclin_N"/>
    <property type="match status" value="1"/>
</dbReference>
<feature type="domain" description="RRN7-type" evidence="10">
    <location>
        <begin position="6"/>
        <end position="38"/>
    </location>
</feature>
<keyword evidence="5" id="KW-0862">Zinc</keyword>
<dbReference type="GO" id="GO:0070860">
    <property type="term" value="C:RNA polymerase I core factor complex"/>
    <property type="evidence" value="ECO:0007669"/>
    <property type="project" value="InterPro"/>
</dbReference>
<proteinExistence type="inferred from homology"/>
<keyword evidence="7" id="KW-0238">DNA-binding</keyword>
<keyword evidence="3" id="KW-0479">Metal-binding</keyword>
<evidence type="ECO:0000259" key="10">
    <source>
        <dbReference type="Pfam" id="PF11781"/>
    </source>
</evidence>
<name>A0AAN7WNV6_9SACH</name>
<evidence type="ECO:0000313" key="13">
    <source>
        <dbReference type="EMBL" id="KAK5781645.1"/>
    </source>
</evidence>
<comment type="caution">
    <text evidence="13">The sequence shown here is derived from an EMBL/GenBank/DDBJ whole genome shotgun (WGS) entry which is preliminary data.</text>
</comment>
<evidence type="ECO:0000256" key="7">
    <source>
        <dbReference type="ARBA" id="ARBA00023125"/>
    </source>
</evidence>
<feature type="domain" description="Rrn7/TAF1B N-terminal cyclin" evidence="11">
    <location>
        <begin position="156"/>
        <end position="197"/>
    </location>
</feature>
<keyword evidence="6" id="KW-0805">Transcription regulation</keyword>
<dbReference type="InterPro" id="IPR048538">
    <property type="entry name" value="Rrn7_cyclin_C"/>
</dbReference>
<organism evidence="13 14">
    <name type="scientific">Arxiozyma heterogenica</name>
    <dbReference type="NCBI Taxonomy" id="278026"/>
    <lineage>
        <taxon>Eukaryota</taxon>
        <taxon>Fungi</taxon>
        <taxon>Dikarya</taxon>
        <taxon>Ascomycota</taxon>
        <taxon>Saccharomycotina</taxon>
        <taxon>Saccharomycetes</taxon>
        <taxon>Saccharomycetales</taxon>
        <taxon>Saccharomycetaceae</taxon>
        <taxon>Arxiozyma</taxon>
    </lineage>
</organism>
<evidence type="ECO:0000256" key="4">
    <source>
        <dbReference type="ARBA" id="ARBA00022771"/>
    </source>
</evidence>
<dbReference type="EMBL" id="JAWIZZ010000031">
    <property type="protein sequence ID" value="KAK5781645.1"/>
    <property type="molecule type" value="Genomic_DNA"/>
</dbReference>
<evidence type="ECO:0000256" key="1">
    <source>
        <dbReference type="ARBA" id="ARBA00004604"/>
    </source>
</evidence>
<accession>A0AAN7WNV6</accession>
<evidence type="ECO:0000256" key="2">
    <source>
        <dbReference type="ARBA" id="ARBA00006899"/>
    </source>
</evidence>
<dbReference type="GO" id="GO:0042790">
    <property type="term" value="P:nucleolar large rRNA transcription by RNA polymerase I"/>
    <property type="evidence" value="ECO:0007669"/>
    <property type="project" value="TreeGrafter"/>
</dbReference>
<sequence length="519" mass="60098">MSSTFIRGPICGVDNCPSRLWRIIAGRRTCQYGHVMEGDIEFNNDDDAAGQQSQGVITKRLNLTTNQQGSFQSSLSFSQQNIQKIKHSKKFIKGKQAKLLMIKSLQYILKKQVDYLINICGFPVNFENIVKLIWLSFLCKVNNEPKGVIISLNINITVSVIYFSILQLGLPVYFCDLINWISSLDFPYYKAGNIIPRSWNERLPNFYLSSLNGNNLLTLKTFTDAILRFNSLTHTSKKFNSTINVTGLIFKLVTLNTLPPEFFFYTKKFVELFCSDEKDLTISIYKIPNRSVSNHILLPETYVILSFILTIRYILLYDGVYTEKQIYPNSWLEALLRTAPINEEDISEKSVNRRLTKLLNTNHDVANEVSSNPINWTEKETTNYLTWIERKFVPLEVKNHEELGKFSMDEGIILRKLNDIVPLDSTDFPYTELNRTPLTFIEELQEKYLRLLDSVDNNNSNTVNSNRVNEDIDFKKRLDLICKLENKIIFDLSNDFNTSVENLQYQLAAFETRIKTYNN</sequence>
<dbReference type="InterPro" id="IPR021752">
    <property type="entry name" value="TF_Rrn7_Zf"/>
</dbReference>
<dbReference type="InterPro" id="IPR033599">
    <property type="entry name" value="TAF1B/Rrn7"/>
</dbReference>
<protein>
    <recommendedName>
        <fullName evidence="15">RRN7-type domain-containing protein</fullName>
    </recommendedName>
</protein>